<dbReference type="Pfam" id="PF00583">
    <property type="entry name" value="Acetyltransf_1"/>
    <property type="match status" value="1"/>
</dbReference>
<name>A0AAV5WUG9_9BILA</name>
<dbReference type="InterPro" id="IPR036427">
    <property type="entry name" value="Bromodomain-like_sf"/>
</dbReference>
<dbReference type="SUPFAM" id="SSF55729">
    <property type="entry name" value="Acyl-CoA N-acyltransferases (Nat)"/>
    <property type="match status" value="1"/>
</dbReference>
<dbReference type="SUPFAM" id="SSF47370">
    <property type="entry name" value="Bromodomain"/>
    <property type="match status" value="1"/>
</dbReference>
<dbReference type="InterPro" id="IPR016181">
    <property type="entry name" value="Acyl_CoA_acyltransferase"/>
</dbReference>
<dbReference type="CDD" id="cd04301">
    <property type="entry name" value="NAT_SF"/>
    <property type="match status" value="1"/>
</dbReference>
<accession>A0AAV5WUG9</accession>
<evidence type="ECO:0008006" key="11">
    <source>
        <dbReference type="Google" id="ProtNLM"/>
    </source>
</evidence>
<dbReference type="InterPro" id="IPR000182">
    <property type="entry name" value="GNAT_dom"/>
</dbReference>
<dbReference type="PROSITE" id="PS51186">
    <property type="entry name" value="GNAT"/>
    <property type="match status" value="1"/>
</dbReference>
<dbReference type="PROSITE" id="PS50014">
    <property type="entry name" value="BROMODOMAIN_2"/>
    <property type="match status" value="1"/>
</dbReference>
<evidence type="ECO:0000256" key="4">
    <source>
        <dbReference type="ARBA" id="ARBA00023159"/>
    </source>
</evidence>
<dbReference type="GO" id="GO:0140672">
    <property type="term" value="C:ATAC complex"/>
    <property type="evidence" value="ECO:0007669"/>
    <property type="project" value="TreeGrafter"/>
</dbReference>
<protein>
    <recommendedName>
        <fullName evidence="11">Histone acetyltransferase</fullName>
    </recommendedName>
</protein>
<organism evidence="9 10">
    <name type="scientific">Pristionchus fissidentatus</name>
    <dbReference type="NCBI Taxonomy" id="1538716"/>
    <lineage>
        <taxon>Eukaryota</taxon>
        <taxon>Metazoa</taxon>
        <taxon>Ecdysozoa</taxon>
        <taxon>Nematoda</taxon>
        <taxon>Chromadorea</taxon>
        <taxon>Rhabditida</taxon>
        <taxon>Rhabditina</taxon>
        <taxon>Diplogasteromorpha</taxon>
        <taxon>Diplogasteroidea</taxon>
        <taxon>Neodiplogasteridae</taxon>
        <taxon>Pristionchus</taxon>
    </lineage>
</organism>
<dbReference type="InterPro" id="IPR037800">
    <property type="entry name" value="GCN5"/>
</dbReference>
<dbReference type="Pfam" id="PF00439">
    <property type="entry name" value="Bromodomain"/>
    <property type="match status" value="1"/>
</dbReference>
<evidence type="ECO:0000256" key="3">
    <source>
        <dbReference type="ARBA" id="ARBA00023117"/>
    </source>
</evidence>
<keyword evidence="3 6" id="KW-0103">Bromodomain</keyword>
<dbReference type="GO" id="GO:0005634">
    <property type="term" value="C:nucleus"/>
    <property type="evidence" value="ECO:0007669"/>
    <property type="project" value="UniProtKB-SubCell"/>
</dbReference>
<comment type="subcellular location">
    <subcellularLocation>
        <location evidence="1">Nucleus</location>
    </subcellularLocation>
</comment>
<evidence type="ECO:0000259" key="7">
    <source>
        <dbReference type="PROSITE" id="PS50014"/>
    </source>
</evidence>
<evidence type="ECO:0000313" key="9">
    <source>
        <dbReference type="EMBL" id="GMT35956.1"/>
    </source>
</evidence>
<proteinExistence type="inferred from homology"/>
<dbReference type="AlphaFoldDB" id="A0AAV5WUG9"/>
<keyword evidence="10" id="KW-1185">Reference proteome</keyword>
<reference evidence="9" key="1">
    <citation type="submission" date="2023-10" db="EMBL/GenBank/DDBJ databases">
        <title>Genome assembly of Pristionchus species.</title>
        <authorList>
            <person name="Yoshida K."/>
            <person name="Sommer R.J."/>
        </authorList>
    </citation>
    <scope>NUCLEOTIDE SEQUENCE</scope>
    <source>
        <strain evidence="9">RS5133</strain>
    </source>
</reference>
<sequence length="498" mass="58221">VEEDPLRKDQFVNDPMSTMEMRHFCRGFFRYLYDARKRNAEKLRYIKPHLHPGFSWPIWDKIGDNEGGRIGPETKHQLKKMHKKHEADDRERDVGYIPHEHMLVACLQVAVSEREKKKDSTKDQFLVDLSRGDVARNEEREGTIKFVIVRHNDDELVGRENLVWLLQLQNVFSIQLPKMPKEYITRLVFDDRHRNLALVKKDKGVIGGICFRPFKEQGFCEIVFLALSANEQVKGYGTHMMNHLKEYMAQRCGIFHCLTFADEFATGYFTKQGFTEKLGIPKEKFTGFIKEYEGATLMGCSLNSDFVYTNFSGYARVARDLHAALFDVSFPASTNKVYGGIEHIFREHEKHSNEPLPLDKIPGMHGFDPKYNRPITDPDLDNKIKNIIMKLKGDAHSWPFSEPVNPEEVPEYSEYIQFPIDLSTISQRIREKYYIHERLFIGDLNRLFDNCYKFNGVETVYYLCGYKLNQLAVKLVKKEFPKSDLQVLMPEWEPTYSE</sequence>
<evidence type="ECO:0000259" key="8">
    <source>
        <dbReference type="PROSITE" id="PS51186"/>
    </source>
</evidence>
<feature type="domain" description="Bromo" evidence="7">
    <location>
        <begin position="392"/>
        <end position="462"/>
    </location>
</feature>
<evidence type="ECO:0000256" key="1">
    <source>
        <dbReference type="ARBA" id="ARBA00004123"/>
    </source>
</evidence>
<keyword evidence="4" id="KW-0010">Activator</keyword>
<dbReference type="PANTHER" id="PTHR45750">
    <property type="entry name" value="GH11602P"/>
    <property type="match status" value="1"/>
</dbReference>
<dbReference type="Gene3D" id="1.20.920.10">
    <property type="entry name" value="Bromodomain-like"/>
    <property type="match status" value="1"/>
</dbReference>
<dbReference type="GO" id="GO:0010484">
    <property type="term" value="F:histone H3 acetyltransferase activity"/>
    <property type="evidence" value="ECO:0007669"/>
    <property type="project" value="TreeGrafter"/>
</dbReference>
<feature type="non-terminal residue" evidence="9">
    <location>
        <position position="1"/>
    </location>
</feature>
<gene>
    <name evidence="9" type="ORF">PFISCL1PPCAC_27253</name>
</gene>
<evidence type="ECO:0000256" key="6">
    <source>
        <dbReference type="PROSITE-ProRule" id="PRU00035"/>
    </source>
</evidence>
<dbReference type="GO" id="GO:0045944">
    <property type="term" value="P:positive regulation of transcription by RNA polymerase II"/>
    <property type="evidence" value="ECO:0007669"/>
    <property type="project" value="TreeGrafter"/>
</dbReference>
<dbReference type="EMBL" id="BTSY01000007">
    <property type="protein sequence ID" value="GMT35956.1"/>
    <property type="molecule type" value="Genomic_DNA"/>
</dbReference>
<dbReference type="PANTHER" id="PTHR45750:SF3">
    <property type="entry name" value="HISTONE ACETYLTRANSFERASE"/>
    <property type="match status" value="1"/>
</dbReference>
<dbReference type="Gene3D" id="3.40.630.30">
    <property type="match status" value="1"/>
</dbReference>
<evidence type="ECO:0000256" key="5">
    <source>
        <dbReference type="ARBA" id="ARBA00023242"/>
    </source>
</evidence>
<dbReference type="Proteomes" id="UP001432322">
    <property type="component" value="Unassembled WGS sequence"/>
</dbReference>
<comment type="caution">
    <text evidence="9">The sequence shown here is derived from an EMBL/GenBank/DDBJ whole genome shotgun (WGS) entry which is preliminary data.</text>
</comment>
<dbReference type="PRINTS" id="PR00503">
    <property type="entry name" value="BROMODOMAIN"/>
</dbReference>
<dbReference type="InterPro" id="IPR001487">
    <property type="entry name" value="Bromodomain"/>
</dbReference>
<dbReference type="SMART" id="SM00297">
    <property type="entry name" value="BROMO"/>
    <property type="match status" value="1"/>
</dbReference>
<evidence type="ECO:0000256" key="2">
    <source>
        <dbReference type="ARBA" id="ARBA00008607"/>
    </source>
</evidence>
<comment type="similarity">
    <text evidence="2">Belongs to the acetyltransferase family. GCN5 subfamily.</text>
</comment>
<evidence type="ECO:0000313" key="10">
    <source>
        <dbReference type="Proteomes" id="UP001432322"/>
    </source>
</evidence>
<keyword evidence="5" id="KW-0539">Nucleus</keyword>
<feature type="domain" description="N-acetyltransferase" evidence="8">
    <location>
        <begin position="155"/>
        <end position="303"/>
    </location>
</feature>